<dbReference type="RefSeq" id="WP_002235778.1">
    <property type="nucleotide sequence ID" value="NZ_CP020401.2"/>
</dbReference>
<evidence type="ECO:0000313" key="4">
    <source>
        <dbReference type="Proteomes" id="UP000260504"/>
    </source>
</evidence>
<evidence type="ECO:0000313" key="2">
    <source>
        <dbReference type="EMBL" id="SUA18733.1"/>
    </source>
</evidence>
<dbReference type="AlphaFoldDB" id="A0A0Y6L8A7"/>
<dbReference type="Proteomes" id="UP000254176">
    <property type="component" value="Unassembled WGS sequence"/>
</dbReference>
<accession>A0A0Y6L8A7</accession>
<dbReference type="EMBL" id="NVYQ01000011">
    <property type="protein sequence ID" value="RGB18971.1"/>
    <property type="molecule type" value="Genomic_DNA"/>
</dbReference>
<evidence type="ECO:0000313" key="3">
    <source>
        <dbReference type="Proteomes" id="UP000254176"/>
    </source>
</evidence>
<gene>
    <name evidence="1" type="ORF">CIJ84_00810</name>
    <name evidence="2" type="ORF">NCTC8554_00412</name>
</gene>
<dbReference type="EMBL" id="UGRP01000001">
    <property type="protein sequence ID" value="SUA18733.1"/>
    <property type="molecule type" value="Genomic_DNA"/>
</dbReference>
<protein>
    <submittedName>
        <fullName evidence="1">Uncharacterized protein</fullName>
    </submittedName>
</protein>
<name>A0A0Y6L8A7_NEIME</name>
<reference evidence="1 4" key="1">
    <citation type="submission" date="2017-08" db="EMBL/GenBank/DDBJ databases">
        <title>Meningococcal Conjunctivitis and Endemic Carriage at a Military Recruit Training Center.</title>
        <authorList>
            <person name="Bobb A.J."/>
            <person name="Galac M.R."/>
            <person name="Snesrud E."/>
            <person name="Clagett C.D."/>
        </authorList>
    </citation>
    <scope>NUCLEOTIDE SEQUENCE [LARGE SCALE GENOMIC DNA]</scope>
    <source>
        <strain evidence="1 4">MRSN431200</strain>
    </source>
</reference>
<proteinExistence type="predicted"/>
<reference evidence="2 3" key="2">
    <citation type="submission" date="2018-06" db="EMBL/GenBank/DDBJ databases">
        <authorList>
            <consortium name="Pathogen Informatics"/>
            <person name="Doyle S."/>
        </authorList>
    </citation>
    <scope>NUCLEOTIDE SEQUENCE [LARGE SCALE GENOMIC DNA]</scope>
    <source>
        <strain evidence="2 3">NCTC8554</strain>
    </source>
</reference>
<dbReference type="Proteomes" id="UP000260504">
    <property type="component" value="Unassembled WGS sequence"/>
</dbReference>
<sequence length="155" mass="17270">MQYLNEKTLEIRILETDGLYGCDVFDTEGKPLAGVIPEYKSQVEAVAAALDIPGVGLFTDTDQRSKQKLVAVTDALALKYGLNFKNHGGVYRKHDNSHACLNKNGRKGFVLFFTANDKFLTLQGSTCINPEIHYQFDIYVDNDFIVEKVSMLIGS</sequence>
<evidence type="ECO:0000313" key="1">
    <source>
        <dbReference type="EMBL" id="RGB18971.1"/>
    </source>
</evidence>
<organism evidence="1 4">
    <name type="scientific">Neisseria meningitidis</name>
    <dbReference type="NCBI Taxonomy" id="487"/>
    <lineage>
        <taxon>Bacteria</taxon>
        <taxon>Pseudomonadati</taxon>
        <taxon>Pseudomonadota</taxon>
        <taxon>Betaproteobacteria</taxon>
        <taxon>Neisseriales</taxon>
        <taxon>Neisseriaceae</taxon>
        <taxon>Neisseria</taxon>
    </lineage>
</organism>